<feature type="region of interest" description="Disordered" evidence="1">
    <location>
        <begin position="995"/>
        <end position="1016"/>
    </location>
</feature>
<reference evidence="2 3" key="1">
    <citation type="journal article" date="2014" name="Nat. Genet.">
        <title>Genome and transcriptome of the porcine whipworm Trichuris suis.</title>
        <authorList>
            <person name="Jex A.R."/>
            <person name="Nejsum P."/>
            <person name="Schwarz E.M."/>
            <person name="Hu L."/>
            <person name="Young N.D."/>
            <person name="Hall R.S."/>
            <person name="Korhonen P.K."/>
            <person name="Liao S."/>
            <person name="Thamsborg S."/>
            <person name="Xia J."/>
            <person name="Xu P."/>
            <person name="Wang S."/>
            <person name="Scheerlinck J.P."/>
            <person name="Hofmann A."/>
            <person name="Sternberg P.W."/>
            <person name="Wang J."/>
            <person name="Gasser R.B."/>
        </authorList>
    </citation>
    <scope>NUCLEOTIDE SEQUENCE [LARGE SCALE GENOMIC DNA]</scope>
    <source>
        <strain evidence="2">DCEP-RM93M</strain>
    </source>
</reference>
<evidence type="ECO:0000313" key="2">
    <source>
        <dbReference type="EMBL" id="KFD55350.1"/>
    </source>
</evidence>
<sequence length="1554" mass="168301">MMSTVGGSRAFRSDLQVAMEQVRQKSGNLLSWPEIMKEAKIVLMEKRTAVDAEESNQVTMFYEKLRSNVPVESTHDLLIRLEDISNRCRLRFLRSPGSTGNCFITSEYFFVEIVLAEDATAIQVLVTHGESQTAEESVSLRNIINSRQWDLLERNLKGLSDIYIDTADRQVKKAAFAFLNSLEAYLLRQNPNTDTVRGFSICSSMMAPFSYFVRREAGIPSRIYYFCSPSAITDALGERVGEISFSDMLTSAGVRYAEVLMQSTTETQLLEIGTDGLPEYTSLYTCAVFTLIFEEPLIVTVDVLEKIEQLTGFAPETGRRGRMLSLLLSKDNVTSLDSFHSFVVGCILFAFLRRRWLPPLEQSCRFQILTDQSHLYTFRWESCRIEAVEVKKILWRNTQSLASVMEFVRALSMFNHVISTCLRNIVEDLNATTKKECRCIYTSFSALDDSIDCALEYAEGSFFTIQFFVLPQLNATVCLPSSLVESAGKDINAIAANVFSRFWSIPIAIRAVLKALLPSSTNEEMSAQCDGDKWSNDSTVDPSSVMSSENSDAHNFNVAPFSCSTNNTMHEYTLSGKDSGKGRVTAEERIKQLLEKADALLATAAPCVFSCSLPNMLNLFKQVKVWKELIPPRLTVRKLPRPAKFVAASPVQEHCPIVAPPTPVVNAVCSQAAVNATEPTPKNRHFSSTSETLTELDELCQLSSSFTEAGRGAIALGSSEARIADSAPNAGDSSIQNTIDCVIGSVKSTPSYAMGNAPFKNVASEGGNLLASIRNFEFNVFGQQPYVGKGTSDAVDHDHPNKKMKLSMEALNWKGDTGGASIVSPSCAIGQGSPGPDAMGTWQTTQQQRDLCAVRGMLVTRGVRRRRSRKPLGNTSDRAMEMVLKELRKVERMARGAISRRPRKARRCASANVLMRSDTLTGPEESSKFTLKIRPTAGATQAPPTVVNAIATCMGNNQMPTLDAAAAPRLSTDDMLRKQLKAVAREMISDVQLTPLESTDFDSPSSSSLNLSGDGGRYGTPVKAVDSSGRFASASSELSKPSASCYQPAAIKAPKRKNSLDAVIGKLMDKVGTSPSERRVDHEENLGEVFGDSNVPCLKKSRPEGSDTVENVNRTSSSDISETASEGIKLVIKKSVIKMGTAAKSSTRGKTGSPAKKSSPTMSHRAQSVSPPLLRTEHTIDPAVSSSRPPSSNKFELLKQKMQARKLKKQPMTEKAKTKARKSEKRSADAHMIGDQVDRKLLERSEAKLSPSQLPAVFPGTEGIMFSRSLKGFKIPKIEDTSAKAPSSTPSSSSASSTTTSASSGTTPPVVVQSVAQTPTSEATSVERPFNAQPPEEFAGPPGAALRSSPRKPFASMLHQASVKPMLRNHVHPHSMSPVAMPAAVPPRYRHGENVEVSPSLPIPRYVRRTLLPNPPTPVSTSSPPPPLQRPAVTAHQQSVLTTQPSAVVSPVALGSGGQVDHADAPSSVPNVKAAADPKETASEESVQLLPSPDASALVIDVAPVAPENVESLTDGSDVLSPGLQIAIEECADNPTITTKNTTGDCDKAESGVA</sequence>
<feature type="compositionally biased region" description="Low complexity" evidence="1">
    <location>
        <begin position="996"/>
        <end position="1012"/>
    </location>
</feature>
<feature type="region of interest" description="Disordered" evidence="1">
    <location>
        <begin position="1089"/>
        <end position="1123"/>
    </location>
</feature>
<keyword evidence="3" id="KW-1185">Reference proteome</keyword>
<organism evidence="2 3">
    <name type="scientific">Trichuris suis</name>
    <name type="common">pig whipworm</name>
    <dbReference type="NCBI Taxonomy" id="68888"/>
    <lineage>
        <taxon>Eukaryota</taxon>
        <taxon>Metazoa</taxon>
        <taxon>Ecdysozoa</taxon>
        <taxon>Nematoda</taxon>
        <taxon>Enoplea</taxon>
        <taxon>Dorylaimia</taxon>
        <taxon>Trichinellida</taxon>
        <taxon>Trichuridae</taxon>
        <taxon>Trichuris</taxon>
    </lineage>
</organism>
<feature type="region of interest" description="Disordered" evidence="1">
    <location>
        <begin position="1141"/>
        <end position="1175"/>
    </location>
</feature>
<accession>A0A085MDQ4</accession>
<gene>
    <name evidence="2" type="ORF">M513_03690</name>
</gene>
<feature type="compositionally biased region" description="Low complexity" evidence="1">
    <location>
        <begin position="1333"/>
        <end position="1345"/>
    </location>
</feature>
<feature type="compositionally biased region" description="Polar residues" evidence="1">
    <location>
        <begin position="1143"/>
        <end position="1170"/>
    </location>
</feature>
<evidence type="ECO:0000313" key="3">
    <source>
        <dbReference type="Proteomes" id="UP000030764"/>
    </source>
</evidence>
<feature type="compositionally biased region" description="Pro residues" evidence="1">
    <location>
        <begin position="1413"/>
        <end position="1429"/>
    </location>
</feature>
<dbReference type="GO" id="GO:0003712">
    <property type="term" value="F:transcription coregulator activity"/>
    <property type="evidence" value="ECO:0007669"/>
    <property type="project" value="TreeGrafter"/>
</dbReference>
<feature type="compositionally biased region" description="Low complexity" evidence="1">
    <location>
        <begin position="1283"/>
        <end position="1309"/>
    </location>
</feature>
<dbReference type="InterPro" id="IPR051999">
    <property type="entry name" value="Mediator_complex_subunit_1"/>
</dbReference>
<dbReference type="GO" id="GO:0006357">
    <property type="term" value="P:regulation of transcription by RNA polymerase II"/>
    <property type="evidence" value="ECO:0007669"/>
    <property type="project" value="TreeGrafter"/>
</dbReference>
<feature type="region of interest" description="Disordered" evidence="1">
    <location>
        <begin position="1203"/>
        <end position="1236"/>
    </location>
</feature>
<proteinExistence type="predicted"/>
<feature type="region of interest" description="Disordered" evidence="1">
    <location>
        <begin position="1280"/>
        <end position="1351"/>
    </location>
</feature>
<feature type="region of interest" description="Disordered" evidence="1">
    <location>
        <begin position="1454"/>
        <end position="1485"/>
    </location>
</feature>
<feature type="region of interest" description="Disordered" evidence="1">
    <location>
        <begin position="1410"/>
        <end position="1440"/>
    </location>
</feature>
<dbReference type="PANTHER" id="PTHR12881:SF10">
    <property type="entry name" value="MEDIATOR OF RNA POLYMERASE II TRANSCRIPTION SUBUNIT 1"/>
    <property type="match status" value="1"/>
</dbReference>
<dbReference type="GO" id="GO:0016592">
    <property type="term" value="C:mediator complex"/>
    <property type="evidence" value="ECO:0007669"/>
    <property type="project" value="TreeGrafter"/>
</dbReference>
<dbReference type="EMBL" id="KL363200">
    <property type="protein sequence ID" value="KFD55350.1"/>
    <property type="molecule type" value="Genomic_DNA"/>
</dbReference>
<feature type="compositionally biased region" description="Polar residues" evidence="1">
    <location>
        <begin position="1108"/>
        <end position="1123"/>
    </location>
</feature>
<name>A0A085MDQ4_9BILA</name>
<evidence type="ECO:0008006" key="4">
    <source>
        <dbReference type="Google" id="ProtNLM"/>
    </source>
</evidence>
<dbReference type="Proteomes" id="UP000030764">
    <property type="component" value="Unassembled WGS sequence"/>
</dbReference>
<dbReference type="PANTHER" id="PTHR12881">
    <property type="entry name" value="MEDIATOR OF RNA POLYMERASE II TRANSCRIPTION SUBUNIT 1"/>
    <property type="match status" value="1"/>
</dbReference>
<evidence type="ECO:0000256" key="1">
    <source>
        <dbReference type="SAM" id="MobiDB-lite"/>
    </source>
</evidence>
<feature type="compositionally biased region" description="Polar residues" evidence="1">
    <location>
        <begin position="1314"/>
        <end position="1324"/>
    </location>
</feature>
<protein>
    <recommendedName>
        <fullName evidence="4">Mediator of RNA polymerase II transcription subunit 1</fullName>
    </recommendedName>
</protein>